<gene>
    <name evidence="3" type="ORF">IC229_05395</name>
</gene>
<reference evidence="3" key="1">
    <citation type="submission" date="2020-09" db="EMBL/GenBank/DDBJ databases">
        <authorList>
            <person name="Kim M.K."/>
        </authorList>
    </citation>
    <scope>NUCLEOTIDE SEQUENCE</scope>
    <source>
        <strain evidence="3">BT702</strain>
    </source>
</reference>
<name>A0A926XU81_9BACT</name>
<keyword evidence="1" id="KW-0732">Signal</keyword>
<dbReference type="Pfam" id="PF18962">
    <property type="entry name" value="Por_Secre_tail"/>
    <property type="match status" value="1"/>
</dbReference>
<feature type="domain" description="Secretion system C-terminal sorting" evidence="2">
    <location>
        <begin position="199"/>
        <end position="275"/>
    </location>
</feature>
<proteinExistence type="predicted"/>
<accession>A0A926XU81</accession>
<protein>
    <submittedName>
        <fullName evidence="3">T9SS type A sorting domain-containing protein</fullName>
    </submittedName>
</protein>
<organism evidence="3 4">
    <name type="scientific">Spirosoma profusum</name>
    <dbReference type="NCBI Taxonomy" id="2771354"/>
    <lineage>
        <taxon>Bacteria</taxon>
        <taxon>Pseudomonadati</taxon>
        <taxon>Bacteroidota</taxon>
        <taxon>Cytophagia</taxon>
        <taxon>Cytophagales</taxon>
        <taxon>Cytophagaceae</taxon>
        <taxon>Spirosoma</taxon>
    </lineage>
</organism>
<evidence type="ECO:0000313" key="3">
    <source>
        <dbReference type="EMBL" id="MBD2700059.1"/>
    </source>
</evidence>
<dbReference type="AlphaFoldDB" id="A0A926XU81"/>
<dbReference type="EMBL" id="JACWZY010000003">
    <property type="protein sequence ID" value="MBD2700059.1"/>
    <property type="molecule type" value="Genomic_DNA"/>
</dbReference>
<keyword evidence="4" id="KW-1185">Reference proteome</keyword>
<evidence type="ECO:0000259" key="2">
    <source>
        <dbReference type="Pfam" id="PF18962"/>
    </source>
</evidence>
<feature type="signal peptide" evidence="1">
    <location>
        <begin position="1"/>
        <end position="27"/>
    </location>
</feature>
<evidence type="ECO:0000256" key="1">
    <source>
        <dbReference type="SAM" id="SignalP"/>
    </source>
</evidence>
<sequence length="276" mass="31573">MKKTVFSGLRFVPALLLAVTLSGVAIAQKKAAPSTKSKDDNSEVHVRIIERNGDDVREIDRTYQLEGKNDSDRDKVVMKLVDSLKATRKGSGRRQMTIIVDEDADNQIVTRDGFKIGKKRAPGDVYVYRGRSPKNNRELWDNNNWRYEFRQGFDSLTDRMNRFRYEFPKDFDQKLVRPFEEWSRNFNGKPSTIRSLDAYPNNPDRDQLNVRFTAPGKGDVTIIVTNPKGKEIARREIKDFSGEFVGQIDLGSKSQGTFFITVTQNEDGAVKRIVVD</sequence>
<dbReference type="RefSeq" id="WP_190885916.1">
    <property type="nucleotide sequence ID" value="NZ_JACWZY010000003.1"/>
</dbReference>
<evidence type="ECO:0000313" key="4">
    <source>
        <dbReference type="Proteomes" id="UP000598820"/>
    </source>
</evidence>
<dbReference type="Proteomes" id="UP000598820">
    <property type="component" value="Unassembled WGS sequence"/>
</dbReference>
<comment type="caution">
    <text evidence="3">The sequence shown here is derived from an EMBL/GenBank/DDBJ whole genome shotgun (WGS) entry which is preliminary data.</text>
</comment>
<dbReference type="NCBIfam" id="TIGR04183">
    <property type="entry name" value="Por_Secre_tail"/>
    <property type="match status" value="1"/>
</dbReference>
<feature type="chain" id="PRO_5037576336" evidence="1">
    <location>
        <begin position="28"/>
        <end position="276"/>
    </location>
</feature>
<dbReference type="InterPro" id="IPR026444">
    <property type="entry name" value="Secre_tail"/>
</dbReference>